<comment type="caution">
    <text evidence="14">The sequence shown here is derived from an EMBL/GenBank/DDBJ whole genome shotgun (WGS) entry which is preliminary data.</text>
</comment>
<evidence type="ECO:0000313" key="14">
    <source>
        <dbReference type="EMBL" id="MBM3330391.1"/>
    </source>
</evidence>
<comment type="subcellular location">
    <subcellularLocation>
        <location evidence="1">Cell membrane</location>
    </subcellularLocation>
</comment>
<evidence type="ECO:0000256" key="12">
    <source>
        <dbReference type="SAM" id="MobiDB-lite"/>
    </source>
</evidence>
<reference evidence="14" key="1">
    <citation type="submission" date="2019-03" db="EMBL/GenBank/DDBJ databases">
        <title>Lake Tanganyika Metagenome-Assembled Genomes (MAGs).</title>
        <authorList>
            <person name="Tran P."/>
        </authorList>
    </citation>
    <scope>NUCLEOTIDE SEQUENCE</scope>
    <source>
        <strain evidence="14">K_DeepCast_150m_m2_040</strain>
    </source>
</reference>
<dbReference type="InterPro" id="IPR005126">
    <property type="entry name" value="NapC/NirT_cyt_c_N"/>
</dbReference>
<keyword evidence="7" id="KW-0479">Metal-binding</keyword>
<evidence type="ECO:0000256" key="5">
    <source>
        <dbReference type="ARBA" id="ARBA00022617"/>
    </source>
</evidence>
<dbReference type="EC" id="1.7.2.2" evidence="14"/>
<evidence type="ECO:0000256" key="6">
    <source>
        <dbReference type="ARBA" id="ARBA00022692"/>
    </source>
</evidence>
<evidence type="ECO:0000256" key="4">
    <source>
        <dbReference type="ARBA" id="ARBA00022475"/>
    </source>
</evidence>
<evidence type="ECO:0000256" key="7">
    <source>
        <dbReference type="ARBA" id="ARBA00022723"/>
    </source>
</evidence>
<protein>
    <submittedName>
        <fullName evidence="14">Cytochrome c nitrite reductase small subunit</fullName>
        <ecNumber evidence="14">1.7.2.2</ecNumber>
    </submittedName>
</protein>
<dbReference type="GO" id="GO:0009055">
    <property type="term" value="F:electron transfer activity"/>
    <property type="evidence" value="ECO:0007669"/>
    <property type="project" value="TreeGrafter"/>
</dbReference>
<evidence type="ECO:0000313" key="15">
    <source>
        <dbReference type="Proteomes" id="UP000779900"/>
    </source>
</evidence>
<keyword evidence="5" id="KW-0349">Heme</keyword>
<accession>A0A937XE15</accession>
<dbReference type="PANTHER" id="PTHR30333:SF1">
    <property type="entry name" value="CYTOCHROME C-TYPE PROTEIN NAPC"/>
    <property type="match status" value="1"/>
</dbReference>
<dbReference type="InterPro" id="IPR036280">
    <property type="entry name" value="Multihaem_cyt_sf"/>
</dbReference>
<dbReference type="AlphaFoldDB" id="A0A937XE15"/>
<dbReference type="EMBL" id="VGIR01000002">
    <property type="protein sequence ID" value="MBM3330391.1"/>
    <property type="molecule type" value="Genomic_DNA"/>
</dbReference>
<evidence type="ECO:0000256" key="1">
    <source>
        <dbReference type="ARBA" id="ARBA00004236"/>
    </source>
</evidence>
<evidence type="ECO:0000256" key="9">
    <source>
        <dbReference type="ARBA" id="ARBA00022989"/>
    </source>
</evidence>
<dbReference type="GO" id="GO:0042279">
    <property type="term" value="F:nitrite reductase (cytochrome, ammonia-forming) activity"/>
    <property type="evidence" value="ECO:0007669"/>
    <property type="project" value="UniProtKB-EC"/>
</dbReference>
<evidence type="ECO:0000259" key="13">
    <source>
        <dbReference type="Pfam" id="PF03264"/>
    </source>
</evidence>
<dbReference type="PANTHER" id="PTHR30333">
    <property type="entry name" value="CYTOCHROME C-TYPE PROTEIN"/>
    <property type="match status" value="1"/>
</dbReference>
<keyword evidence="9" id="KW-1133">Transmembrane helix</keyword>
<dbReference type="InterPro" id="IPR038266">
    <property type="entry name" value="NapC/NirT_cytc_sf"/>
</dbReference>
<dbReference type="InterPro" id="IPR017571">
    <property type="entry name" value="NrfH"/>
</dbReference>
<keyword evidence="10" id="KW-0408">Iron</keyword>
<evidence type="ECO:0000256" key="3">
    <source>
        <dbReference type="ARBA" id="ARBA00022448"/>
    </source>
</evidence>
<keyword evidence="6" id="KW-0812">Transmembrane</keyword>
<keyword evidence="4" id="KW-1003">Cell membrane</keyword>
<proteinExistence type="inferred from homology"/>
<keyword evidence="11" id="KW-0472">Membrane</keyword>
<dbReference type="GO" id="GO:0022900">
    <property type="term" value="P:electron transport chain"/>
    <property type="evidence" value="ECO:0007669"/>
    <property type="project" value="InterPro"/>
</dbReference>
<dbReference type="GO" id="GO:0046872">
    <property type="term" value="F:metal ion binding"/>
    <property type="evidence" value="ECO:0007669"/>
    <property type="project" value="UniProtKB-KW"/>
</dbReference>
<dbReference type="Gene3D" id="1.10.3820.10">
    <property type="entry name" value="Di-heme elbow motif domain"/>
    <property type="match status" value="1"/>
</dbReference>
<keyword evidence="14" id="KW-0560">Oxidoreductase</keyword>
<organism evidence="14 15">
    <name type="scientific">candidate division WOR-3 bacterium</name>
    <dbReference type="NCBI Taxonomy" id="2052148"/>
    <lineage>
        <taxon>Bacteria</taxon>
        <taxon>Bacteria division WOR-3</taxon>
    </lineage>
</organism>
<evidence type="ECO:0000256" key="2">
    <source>
        <dbReference type="ARBA" id="ARBA00007395"/>
    </source>
</evidence>
<dbReference type="GO" id="GO:0009061">
    <property type="term" value="P:anaerobic respiration"/>
    <property type="evidence" value="ECO:0007669"/>
    <property type="project" value="TreeGrafter"/>
</dbReference>
<sequence length="194" mass="21788">MGLLLRIWALSFLPGNWRMPVLVAAGVLVGLGLVTAHAARMTSYLGDDPETCVNCHIMEPQYLTWMHSSHREVAHCNDCHVPQNNIVRHYGFKAIDGMKHSTIFALRREPQVVRTGALAVPVIEANCRRCHWSVIEQMTLRGYRPGDNRCWDCHRETPHGRTRSLSATPGELAPRLPDLLRGGHPRLGGRPPRP</sequence>
<dbReference type="SUPFAM" id="SSF48695">
    <property type="entry name" value="Multiheme cytochromes"/>
    <property type="match status" value="1"/>
</dbReference>
<dbReference type="InterPro" id="IPR051174">
    <property type="entry name" value="Cytochrome_c-type_ET"/>
</dbReference>
<comment type="similarity">
    <text evidence="2">Belongs to the NapC/NirT/NrfH family.</text>
</comment>
<evidence type="ECO:0000256" key="10">
    <source>
        <dbReference type="ARBA" id="ARBA00023004"/>
    </source>
</evidence>
<evidence type="ECO:0000256" key="8">
    <source>
        <dbReference type="ARBA" id="ARBA00022982"/>
    </source>
</evidence>
<evidence type="ECO:0000256" key="11">
    <source>
        <dbReference type="ARBA" id="ARBA00023136"/>
    </source>
</evidence>
<dbReference type="NCBIfam" id="TIGR03153">
    <property type="entry name" value="cytochr_NrfH"/>
    <property type="match status" value="1"/>
</dbReference>
<name>A0A937XE15_UNCW3</name>
<feature type="region of interest" description="Disordered" evidence="12">
    <location>
        <begin position="159"/>
        <end position="194"/>
    </location>
</feature>
<dbReference type="GO" id="GO:0005886">
    <property type="term" value="C:plasma membrane"/>
    <property type="evidence" value="ECO:0007669"/>
    <property type="project" value="UniProtKB-SubCell"/>
</dbReference>
<feature type="domain" description="NapC/NirT cytochrome c N-terminal" evidence="13">
    <location>
        <begin position="20"/>
        <end position="160"/>
    </location>
</feature>
<dbReference type="Pfam" id="PF03264">
    <property type="entry name" value="Cytochrom_NNT"/>
    <property type="match status" value="1"/>
</dbReference>
<keyword evidence="3" id="KW-0813">Transport</keyword>
<dbReference type="Proteomes" id="UP000779900">
    <property type="component" value="Unassembled WGS sequence"/>
</dbReference>
<gene>
    <name evidence="14" type="primary">nrfH</name>
    <name evidence="14" type="ORF">FJY68_00910</name>
</gene>
<keyword evidence="8" id="KW-0249">Electron transport</keyword>